<evidence type="ECO:0000313" key="2">
    <source>
        <dbReference type="Proteomes" id="UP000069001"/>
    </source>
</evidence>
<accession>A0A103ZJM7</accession>
<evidence type="ECO:0000313" key="1">
    <source>
        <dbReference type="EMBL" id="KVK81190.1"/>
    </source>
</evidence>
<name>A0A103ZJM7_BURCE</name>
<protein>
    <submittedName>
        <fullName evidence="1">Uncharacterized protein</fullName>
    </submittedName>
</protein>
<dbReference type="AlphaFoldDB" id="A0A103ZJM7"/>
<organism evidence="1 2">
    <name type="scientific">Burkholderia cepacia</name>
    <name type="common">Pseudomonas cepacia</name>
    <dbReference type="NCBI Taxonomy" id="292"/>
    <lineage>
        <taxon>Bacteria</taxon>
        <taxon>Pseudomonadati</taxon>
        <taxon>Pseudomonadota</taxon>
        <taxon>Betaproteobacteria</taxon>
        <taxon>Burkholderiales</taxon>
        <taxon>Burkholderiaceae</taxon>
        <taxon>Burkholderia</taxon>
        <taxon>Burkholderia cepacia complex</taxon>
    </lineage>
</organism>
<sequence>MVVSEDIIREGTRQLSWRITMRADTEVMLDYCYRPDVRNQPSLVLLPQRESLVNTRGTWFTDPIDDDLIAPVKDTE</sequence>
<comment type="caution">
    <text evidence="1">The sequence shown here is derived from an EMBL/GenBank/DDBJ whole genome shotgun (WGS) entry which is preliminary data.</text>
</comment>
<proteinExistence type="predicted"/>
<dbReference type="Proteomes" id="UP000069001">
    <property type="component" value="Unassembled WGS sequence"/>
</dbReference>
<dbReference type="EMBL" id="LOYH01000055">
    <property type="protein sequence ID" value="KVK81190.1"/>
    <property type="molecule type" value="Genomic_DNA"/>
</dbReference>
<gene>
    <name evidence="1" type="ORF">WS90_15440</name>
</gene>
<reference evidence="1 2" key="1">
    <citation type="submission" date="2015-11" db="EMBL/GenBank/DDBJ databases">
        <title>Expanding the genomic diversity of Burkholderia species for the development of highly accurate diagnostics.</title>
        <authorList>
            <person name="Sahl J."/>
            <person name="Keim P."/>
            <person name="Wagner D."/>
        </authorList>
    </citation>
    <scope>NUCLEOTIDE SEQUENCE [LARGE SCALE GENOMIC DNA]</scope>
    <source>
        <strain evidence="1 2">MSMB1302</strain>
    </source>
</reference>